<protein>
    <submittedName>
        <fullName evidence="1">G protein-coupled receptor</fullName>
    </submittedName>
</protein>
<evidence type="ECO:0000313" key="2">
    <source>
        <dbReference type="Proteomes" id="UP000005239"/>
    </source>
</evidence>
<proteinExistence type="predicted"/>
<dbReference type="Proteomes" id="UP000005239">
    <property type="component" value="Unassembled WGS sequence"/>
</dbReference>
<keyword evidence="2" id="KW-1185">Reference proteome</keyword>
<dbReference type="PANTHER" id="PTHR47521:SF7">
    <property type="entry name" value="SERPENTINE RECEPTOR CLASS EPSILON-6"/>
    <property type="match status" value="1"/>
</dbReference>
<gene>
    <name evidence="1" type="primary">WBGene00107240</name>
</gene>
<reference evidence="2" key="1">
    <citation type="journal article" date="2008" name="Nat. Genet.">
        <title>The Pristionchus pacificus genome provides a unique perspective on nematode lifestyle and parasitism.</title>
        <authorList>
            <person name="Dieterich C."/>
            <person name="Clifton S.W."/>
            <person name="Schuster L.N."/>
            <person name="Chinwalla A."/>
            <person name="Delehaunty K."/>
            <person name="Dinkelacker I."/>
            <person name="Fulton L."/>
            <person name="Fulton R."/>
            <person name="Godfrey J."/>
            <person name="Minx P."/>
            <person name="Mitreva M."/>
            <person name="Roeseler W."/>
            <person name="Tian H."/>
            <person name="Witte H."/>
            <person name="Yang S.P."/>
            <person name="Wilson R.K."/>
            <person name="Sommer R.J."/>
        </authorList>
    </citation>
    <scope>NUCLEOTIDE SEQUENCE [LARGE SCALE GENOMIC DNA]</scope>
    <source>
        <strain evidence="2">PS312</strain>
    </source>
</reference>
<dbReference type="PANTHER" id="PTHR47521">
    <property type="entry name" value="SERPENTINE RECEPTOR, CLASS E (EPSILON)-RELATED"/>
    <property type="match status" value="1"/>
</dbReference>
<accession>A0A8R1YGP4</accession>
<dbReference type="InterPro" id="IPR052860">
    <property type="entry name" value="NRL-GPCR1"/>
</dbReference>
<dbReference type="AlphaFoldDB" id="A0A2A6C602"/>
<name>A0A2A6C602_PRIPA</name>
<evidence type="ECO:0000313" key="1">
    <source>
        <dbReference type="EnsemblMetazoa" id="PPA17686.1"/>
    </source>
</evidence>
<organism evidence="1 2">
    <name type="scientific">Pristionchus pacificus</name>
    <name type="common">Parasitic nematode worm</name>
    <dbReference type="NCBI Taxonomy" id="54126"/>
    <lineage>
        <taxon>Eukaryota</taxon>
        <taxon>Metazoa</taxon>
        <taxon>Ecdysozoa</taxon>
        <taxon>Nematoda</taxon>
        <taxon>Chromadorea</taxon>
        <taxon>Rhabditida</taxon>
        <taxon>Rhabditina</taxon>
        <taxon>Diplogasteromorpha</taxon>
        <taxon>Diplogasteroidea</taxon>
        <taxon>Neodiplogasteridae</taxon>
        <taxon>Pristionchus</taxon>
    </lineage>
</organism>
<dbReference type="OrthoDB" id="5819751at2759"/>
<sequence length="422" mass="49080">QQDNLIILIRVIYRSFPANKELVKQERARLFYTIVINVAHLLKSAQQIFWFIVMKLNDDKLFDLSIRMYRYANALTTWGPPVLLLIMPRMVRREIISCLLILVLVALFCTSVSKIGSMHRNFRCQLCLAGCVYCLGIMARFVLIFYQLFDIPLTDDDLLLFSAEMMRCIVISYYCAIPAAIEVQILVATFFWKWYESNHPSTSLVLIATELMNISISAFNSFLWLAGDFYFYYHENTTIHCKIAAQSISYTLFYYNALFMKAEMWLSVLGFVYTYRKSAQQFDLLSRGKISFTSYTIGRSFQVRENVLLMKYCVRVMVPSAALTIPCFIAFAFIEYGPTEWVLSRSLASAFFDLQFSIVKIVFVILEIRSHQLVRREFNKLFIVRHIRLHRGVSIASSTPNGYCEQSDGRAYFEQLRSAWNA</sequence>
<dbReference type="EnsemblMetazoa" id="PPA17686.1">
    <property type="protein sequence ID" value="PPA17686.1"/>
    <property type="gene ID" value="WBGene00107240"/>
</dbReference>
<reference evidence="1" key="2">
    <citation type="submission" date="2022-06" db="UniProtKB">
        <authorList>
            <consortium name="EnsemblMetazoa"/>
        </authorList>
    </citation>
    <scope>IDENTIFICATION</scope>
    <source>
        <strain evidence="1">PS312</strain>
    </source>
</reference>
<accession>A0A2A6C602</accession>